<accession>A0A412WWF1</accession>
<name>A0A412WWF1_9BACT</name>
<reference evidence="1 2" key="1">
    <citation type="submission" date="2018-08" db="EMBL/GenBank/DDBJ databases">
        <title>A genome reference for cultivated species of the human gut microbiota.</title>
        <authorList>
            <person name="Zou Y."/>
            <person name="Xue W."/>
            <person name="Luo G."/>
        </authorList>
    </citation>
    <scope>NUCLEOTIDE SEQUENCE [LARGE SCALE GENOMIC DNA]</scope>
    <source>
        <strain evidence="1 2">AF14-49</strain>
    </source>
</reference>
<protein>
    <submittedName>
        <fullName evidence="1">Uncharacterized protein</fullName>
    </submittedName>
</protein>
<comment type="caution">
    <text evidence="1">The sequence shown here is derived from an EMBL/GenBank/DDBJ whole genome shotgun (WGS) entry which is preliminary data.</text>
</comment>
<dbReference type="RefSeq" id="WP_118261216.1">
    <property type="nucleotide sequence ID" value="NZ_CALBWO010000048.1"/>
</dbReference>
<dbReference type="EMBL" id="QRZA01000028">
    <property type="protein sequence ID" value="RGV31719.1"/>
    <property type="molecule type" value="Genomic_DNA"/>
</dbReference>
<gene>
    <name evidence="1" type="ORF">DWW18_16385</name>
</gene>
<sequence>MKLMAENAISSFFYYMWNAWGETECKIVFGGMHKHFWGKWNALADKAIFGAAERFYAELSDNNREMLVNRAVVLYDGKAIREEPHDDDILVCDSCGSRQIEIQAWVDANNVEYLSDVDDDDTDCKWCAECNENQNFCTLSEYKQRMENWWRNLDFITMESITGLHEADYSSEDGSQSFVDACNDWWNALDYDTQRVYIEHTNLDIYNND</sequence>
<organism evidence="1 2">
    <name type="scientific">Butyricimonas virosa</name>
    <dbReference type="NCBI Taxonomy" id="544645"/>
    <lineage>
        <taxon>Bacteria</taxon>
        <taxon>Pseudomonadati</taxon>
        <taxon>Bacteroidota</taxon>
        <taxon>Bacteroidia</taxon>
        <taxon>Bacteroidales</taxon>
        <taxon>Odoribacteraceae</taxon>
        <taxon>Butyricimonas</taxon>
    </lineage>
</organism>
<dbReference type="AlphaFoldDB" id="A0A412WWF1"/>
<dbReference type="Proteomes" id="UP000283589">
    <property type="component" value="Unassembled WGS sequence"/>
</dbReference>
<proteinExistence type="predicted"/>
<evidence type="ECO:0000313" key="1">
    <source>
        <dbReference type="EMBL" id="RGV31719.1"/>
    </source>
</evidence>
<evidence type="ECO:0000313" key="2">
    <source>
        <dbReference type="Proteomes" id="UP000283589"/>
    </source>
</evidence>